<sequence>MGACCSFMTTNSKSSTLLHAVLQKKRIAISKLNPSRQLNLSLIKNLIAGHGDEDNLGGMEYVMDESTRLQSMVFCSIFHKLHQQTYTAIIQCISILYSAPFDYTYTQNR</sequence>
<name>A0A383TEV9_9LACT</name>
<organism evidence="1 2">
    <name type="scientific">Trichococcus shcherbakoviae</name>
    <dbReference type="NCBI Taxonomy" id="2094020"/>
    <lineage>
        <taxon>Bacteria</taxon>
        <taxon>Bacillati</taxon>
        <taxon>Bacillota</taxon>
        <taxon>Bacilli</taxon>
        <taxon>Lactobacillales</taxon>
        <taxon>Carnobacteriaceae</taxon>
        <taxon>Trichococcus</taxon>
    </lineage>
</organism>
<proteinExistence type="predicted"/>
<evidence type="ECO:0000313" key="1">
    <source>
        <dbReference type="EMBL" id="SYZ78194.1"/>
    </source>
</evidence>
<dbReference type="Proteomes" id="UP000262072">
    <property type="component" value="Unassembled WGS sequence"/>
</dbReference>
<reference evidence="2" key="1">
    <citation type="submission" date="2018-05" db="EMBL/GenBank/DDBJ databases">
        <authorList>
            <person name="Strepis N."/>
        </authorList>
    </citation>
    <scope>NUCLEOTIDE SEQUENCE [LARGE SCALE GENOMIC DNA]</scope>
</reference>
<protein>
    <submittedName>
        <fullName evidence="1">Uncharacterized protein</fullName>
    </submittedName>
</protein>
<evidence type="ECO:0000313" key="2">
    <source>
        <dbReference type="Proteomes" id="UP000262072"/>
    </source>
</evidence>
<accession>A0A383TEV9</accession>
<dbReference type="AlphaFoldDB" id="A0A383TEV9"/>
<gene>
    <name evidence="1" type="ORF">TART1_0972</name>
</gene>
<dbReference type="EMBL" id="UNRR01000013">
    <property type="protein sequence ID" value="SYZ78194.1"/>
    <property type="molecule type" value="Genomic_DNA"/>
</dbReference>